<evidence type="ECO:0000313" key="3">
    <source>
        <dbReference type="Proteomes" id="UP000601435"/>
    </source>
</evidence>
<reference evidence="2" key="1">
    <citation type="submission" date="2021-02" db="EMBL/GenBank/DDBJ databases">
        <authorList>
            <person name="Dougan E. K."/>
            <person name="Rhodes N."/>
            <person name="Thang M."/>
            <person name="Chan C."/>
        </authorList>
    </citation>
    <scope>NUCLEOTIDE SEQUENCE</scope>
</reference>
<gene>
    <name evidence="2" type="ORF">SNEC2469_LOCUS3859</name>
</gene>
<feature type="non-terminal residue" evidence="2">
    <location>
        <position position="92"/>
    </location>
</feature>
<keyword evidence="3" id="KW-1185">Reference proteome</keyword>
<name>A0A812KUE3_9DINO</name>
<protein>
    <submittedName>
        <fullName evidence="2">Uncharacterized protein</fullName>
    </submittedName>
</protein>
<sequence>EQHQQSQGAVLQLLERVEKADVPEKEWSYSLPVIQYRLEQADGDLSPQVLVDEADDILDPPQPGENSMFRNADAKAGQEASRTSKSSPDRKS</sequence>
<organism evidence="2 3">
    <name type="scientific">Symbiodinium necroappetens</name>
    <dbReference type="NCBI Taxonomy" id="1628268"/>
    <lineage>
        <taxon>Eukaryota</taxon>
        <taxon>Sar</taxon>
        <taxon>Alveolata</taxon>
        <taxon>Dinophyceae</taxon>
        <taxon>Suessiales</taxon>
        <taxon>Symbiodiniaceae</taxon>
        <taxon>Symbiodinium</taxon>
    </lineage>
</organism>
<dbReference type="AlphaFoldDB" id="A0A812KUE3"/>
<evidence type="ECO:0000313" key="2">
    <source>
        <dbReference type="EMBL" id="CAE7234827.1"/>
    </source>
</evidence>
<feature type="non-terminal residue" evidence="2">
    <location>
        <position position="1"/>
    </location>
</feature>
<evidence type="ECO:0000256" key="1">
    <source>
        <dbReference type="SAM" id="MobiDB-lite"/>
    </source>
</evidence>
<dbReference type="Proteomes" id="UP000601435">
    <property type="component" value="Unassembled WGS sequence"/>
</dbReference>
<dbReference type="EMBL" id="CAJNJA010008287">
    <property type="protein sequence ID" value="CAE7234827.1"/>
    <property type="molecule type" value="Genomic_DNA"/>
</dbReference>
<feature type="region of interest" description="Disordered" evidence="1">
    <location>
        <begin position="52"/>
        <end position="92"/>
    </location>
</feature>
<accession>A0A812KUE3</accession>
<comment type="caution">
    <text evidence="2">The sequence shown here is derived from an EMBL/GenBank/DDBJ whole genome shotgun (WGS) entry which is preliminary data.</text>
</comment>
<proteinExistence type="predicted"/>